<dbReference type="CDD" id="cd00067">
    <property type="entry name" value="GAL4"/>
    <property type="match status" value="1"/>
</dbReference>
<gene>
    <name evidence="4" type="ORF">CMEL01_07421</name>
</gene>
<evidence type="ECO:0000313" key="5">
    <source>
        <dbReference type="Proteomes" id="UP001239795"/>
    </source>
</evidence>
<comment type="caution">
    <text evidence="4">The sequence shown here is derived from an EMBL/GenBank/DDBJ whole genome shotgun (WGS) entry which is preliminary data.</text>
</comment>
<evidence type="ECO:0000259" key="3">
    <source>
        <dbReference type="PROSITE" id="PS50048"/>
    </source>
</evidence>
<dbReference type="AlphaFoldDB" id="A0AAI9U4E4"/>
<dbReference type="SMART" id="SM00066">
    <property type="entry name" value="GAL4"/>
    <property type="match status" value="1"/>
</dbReference>
<dbReference type="SUPFAM" id="SSF57701">
    <property type="entry name" value="Zn2/Cys6 DNA-binding domain"/>
    <property type="match status" value="1"/>
</dbReference>
<protein>
    <recommendedName>
        <fullName evidence="3">Zn(2)-C6 fungal-type domain-containing protein</fullName>
    </recommendedName>
</protein>
<dbReference type="PROSITE" id="PS50048">
    <property type="entry name" value="ZN2_CY6_FUNGAL_2"/>
    <property type="match status" value="1"/>
</dbReference>
<sequence>MSHFRVESLPVVFGTFDDVMSFWDLILFGYCNAMAKCLTCRRRKVRCDAGLPTCSACTRLGLICQRVISERMLTWPEPDQPSVGSDISPWNISSLQENISDRNRQNYFTVEELIATSELIQQTRNRIEVDMICHQLEVISNEENPTTSSIGAFSVIVPKDTQLNNGVQTPKDFDFNMSSDARLLDHVEEVIVTGQDIGHTTLQSDTTEQLSELLVLDSETNDSLQELLPGSVVPSPGVAAIVNAGAFPLVHDFDLILTGPKTFTSSLPETTFFLLDHYKSNMLDSFTPKRNRCPPWKFLHLPSVLQAVSEISIWGSTDPVKTSLLYGILSVCAYNLEASSNTNEEVAGFWGLAAAEFSQTAREQLSLGRLPCAEDLWPSQLNEFVMATMSMNTISVMSGKFNEARAFLLAAERLMEEPCAVEPLQSREAKVLRNMLQYTRVFEETTHIYPEMKTPAHCTSPSLRLPDLYMDEPRNAHFDVKFPSLRSRVFMKNHDPRHLNPYTTNVPNTQEAQQNLCTTTTFEGIFGLPESLVSLISRTTHLINVLSDASTGLETPGIVDIIRILEHDLCAWTFEGHATNAPHQRQDVEDQQEAAFDNAREAIYAAVEIYFYREVRHVNPTSVQHLVEKALRHLLDYERDAEERGNLAVAGVCWAAFIAGCEAEGASSRQNIAQFLSRIARKSGTGNFRAASEFLPCVWESRMGLDTFDQSWREVMRSSNTCLILS</sequence>
<dbReference type="InterPro" id="IPR001138">
    <property type="entry name" value="Zn2Cys6_DnaBD"/>
</dbReference>
<dbReference type="Pfam" id="PF00172">
    <property type="entry name" value="Zn_clus"/>
    <property type="match status" value="1"/>
</dbReference>
<accession>A0AAI9U4E4</accession>
<dbReference type="PANTHER" id="PTHR37534">
    <property type="entry name" value="TRANSCRIPTIONAL ACTIVATOR PROTEIN UGA3"/>
    <property type="match status" value="1"/>
</dbReference>
<dbReference type="GO" id="GO:0008270">
    <property type="term" value="F:zinc ion binding"/>
    <property type="evidence" value="ECO:0007669"/>
    <property type="project" value="InterPro"/>
</dbReference>
<dbReference type="Gene3D" id="4.10.240.10">
    <property type="entry name" value="Zn(2)-C6 fungal-type DNA-binding domain"/>
    <property type="match status" value="1"/>
</dbReference>
<reference evidence="4 5" key="1">
    <citation type="submission" date="2016-10" db="EMBL/GenBank/DDBJ databases">
        <title>The genome sequence of Colletotrichum fioriniae PJ7.</title>
        <authorList>
            <person name="Baroncelli R."/>
        </authorList>
    </citation>
    <scope>NUCLEOTIDE SEQUENCE [LARGE SCALE GENOMIC DNA]</scope>
    <source>
        <strain evidence="4">Col 31</strain>
    </source>
</reference>
<keyword evidence="2" id="KW-0539">Nucleus</keyword>
<dbReference type="InterPro" id="IPR021858">
    <property type="entry name" value="Fun_TF"/>
</dbReference>
<dbReference type="InterPro" id="IPR036864">
    <property type="entry name" value="Zn2-C6_fun-type_DNA-bd_sf"/>
</dbReference>
<name>A0AAI9U4E4_9PEZI</name>
<dbReference type="EMBL" id="MLGG01000057">
    <property type="protein sequence ID" value="KAK1450085.1"/>
    <property type="molecule type" value="Genomic_DNA"/>
</dbReference>
<evidence type="ECO:0000256" key="1">
    <source>
        <dbReference type="ARBA" id="ARBA00004123"/>
    </source>
</evidence>
<feature type="domain" description="Zn(2)-C6 fungal-type" evidence="3">
    <location>
        <begin position="36"/>
        <end position="66"/>
    </location>
</feature>
<evidence type="ECO:0000313" key="4">
    <source>
        <dbReference type="EMBL" id="KAK1450085.1"/>
    </source>
</evidence>
<dbReference type="GO" id="GO:0000981">
    <property type="term" value="F:DNA-binding transcription factor activity, RNA polymerase II-specific"/>
    <property type="evidence" value="ECO:0007669"/>
    <property type="project" value="InterPro"/>
</dbReference>
<keyword evidence="5" id="KW-1185">Reference proteome</keyword>
<dbReference type="Pfam" id="PF11951">
    <property type="entry name" value="Fungal_trans_2"/>
    <property type="match status" value="1"/>
</dbReference>
<dbReference type="GO" id="GO:0005634">
    <property type="term" value="C:nucleus"/>
    <property type="evidence" value="ECO:0007669"/>
    <property type="project" value="UniProtKB-SubCell"/>
</dbReference>
<organism evidence="4 5">
    <name type="scientific">Colletotrichum melonis</name>
    <dbReference type="NCBI Taxonomy" id="1209925"/>
    <lineage>
        <taxon>Eukaryota</taxon>
        <taxon>Fungi</taxon>
        <taxon>Dikarya</taxon>
        <taxon>Ascomycota</taxon>
        <taxon>Pezizomycotina</taxon>
        <taxon>Sordariomycetes</taxon>
        <taxon>Hypocreomycetidae</taxon>
        <taxon>Glomerellales</taxon>
        <taxon>Glomerellaceae</taxon>
        <taxon>Colletotrichum</taxon>
        <taxon>Colletotrichum acutatum species complex</taxon>
    </lineage>
</organism>
<evidence type="ECO:0000256" key="2">
    <source>
        <dbReference type="ARBA" id="ARBA00023242"/>
    </source>
</evidence>
<comment type="subcellular location">
    <subcellularLocation>
        <location evidence="1">Nucleus</location>
    </subcellularLocation>
</comment>
<proteinExistence type="predicted"/>
<dbReference type="PANTHER" id="PTHR37534:SF46">
    <property type="entry name" value="ZN(II)2CYS6 TRANSCRIPTION FACTOR (EUROFUNG)"/>
    <property type="match status" value="1"/>
</dbReference>
<dbReference type="Proteomes" id="UP001239795">
    <property type="component" value="Unassembled WGS sequence"/>
</dbReference>